<evidence type="ECO:0000256" key="1">
    <source>
        <dbReference type="SAM" id="MobiDB-lite"/>
    </source>
</evidence>
<evidence type="ECO:0000313" key="4">
    <source>
        <dbReference type="Proteomes" id="UP000295706"/>
    </source>
</evidence>
<evidence type="ECO:0000313" key="3">
    <source>
        <dbReference type="EMBL" id="TDB64590.1"/>
    </source>
</evidence>
<gene>
    <name evidence="3" type="ORF">EZE20_13040</name>
</gene>
<feature type="region of interest" description="Disordered" evidence="1">
    <location>
        <begin position="97"/>
        <end position="125"/>
    </location>
</feature>
<reference evidence="3 4" key="1">
    <citation type="submission" date="2019-02" db="EMBL/GenBank/DDBJ databases">
        <title>Arundinibacter roseus gen. nov., sp. nov., a new member of the family Cytophagaceae.</title>
        <authorList>
            <person name="Szuroczki S."/>
            <person name="Khayer B."/>
            <person name="Sproer C."/>
            <person name="Toumi M."/>
            <person name="Szabo A."/>
            <person name="Felfoldi T."/>
            <person name="Schumann P."/>
            <person name="Toth E."/>
        </authorList>
    </citation>
    <scope>NUCLEOTIDE SEQUENCE [LARGE SCALE GENOMIC DNA]</scope>
    <source>
        <strain evidence="3 4">DMA-k-7a</strain>
    </source>
</reference>
<protein>
    <submittedName>
        <fullName evidence="3">Uncharacterized protein</fullName>
    </submittedName>
</protein>
<keyword evidence="4" id="KW-1185">Reference proteome</keyword>
<evidence type="ECO:0000256" key="2">
    <source>
        <dbReference type="SAM" id="Phobius"/>
    </source>
</evidence>
<accession>A0A4R4KA15</accession>
<keyword evidence="2" id="KW-0472">Membrane</keyword>
<feature type="transmembrane region" description="Helical" evidence="2">
    <location>
        <begin position="25"/>
        <end position="47"/>
    </location>
</feature>
<comment type="caution">
    <text evidence="3">The sequence shown here is derived from an EMBL/GenBank/DDBJ whole genome shotgun (WGS) entry which is preliminary data.</text>
</comment>
<dbReference type="AlphaFoldDB" id="A0A4R4KA15"/>
<dbReference type="EMBL" id="SMJU01000007">
    <property type="protein sequence ID" value="TDB64590.1"/>
    <property type="molecule type" value="Genomic_DNA"/>
</dbReference>
<proteinExistence type="predicted"/>
<feature type="transmembrane region" description="Helical" evidence="2">
    <location>
        <begin position="59"/>
        <end position="77"/>
    </location>
</feature>
<name>A0A4R4KA15_9BACT</name>
<dbReference type="OrthoDB" id="1453686at2"/>
<dbReference type="Proteomes" id="UP000295706">
    <property type="component" value="Unassembled WGS sequence"/>
</dbReference>
<dbReference type="RefSeq" id="WP_132118287.1">
    <property type="nucleotide sequence ID" value="NZ_SMJU01000007.1"/>
</dbReference>
<keyword evidence="2" id="KW-0812">Transmembrane</keyword>
<sequence length="125" mass="14079">MFIEKSDVQPPGKKIITRMSTQTKWLLLAPLSLILIGYGLCVFSEAGNLKHSGATTQEWVLLGTYSLILINGGLSLFGQAVRYRVLMDVHRETRRSMRKLEAKISRKQKLKRSADKKAKSSTKTN</sequence>
<organism evidence="3 4">
    <name type="scientific">Arundinibacter roseus</name>
    <dbReference type="NCBI Taxonomy" id="2070510"/>
    <lineage>
        <taxon>Bacteria</taxon>
        <taxon>Pseudomonadati</taxon>
        <taxon>Bacteroidota</taxon>
        <taxon>Cytophagia</taxon>
        <taxon>Cytophagales</taxon>
        <taxon>Spirosomataceae</taxon>
        <taxon>Arundinibacter</taxon>
    </lineage>
</organism>
<keyword evidence="2" id="KW-1133">Transmembrane helix</keyword>